<dbReference type="AlphaFoldDB" id="A0A430HZI5"/>
<evidence type="ECO:0000313" key="4">
    <source>
        <dbReference type="Proteomes" id="UP000274907"/>
    </source>
</evidence>
<keyword evidence="2" id="KW-1133">Transmembrane helix</keyword>
<feature type="compositionally biased region" description="Basic and acidic residues" evidence="1">
    <location>
        <begin position="31"/>
        <end position="54"/>
    </location>
</feature>
<feature type="compositionally biased region" description="Polar residues" evidence="1">
    <location>
        <begin position="1"/>
        <end position="10"/>
    </location>
</feature>
<keyword evidence="2" id="KW-0812">Transmembrane</keyword>
<dbReference type="EMBL" id="RXHJ01000005">
    <property type="protein sequence ID" value="RSZ64331.1"/>
    <property type="molecule type" value="Genomic_DNA"/>
</dbReference>
<accession>A0A430HZI5</accession>
<feature type="compositionally biased region" description="Gly residues" evidence="1">
    <location>
        <begin position="18"/>
        <end position="29"/>
    </location>
</feature>
<dbReference type="Proteomes" id="UP000274907">
    <property type="component" value="Unassembled WGS sequence"/>
</dbReference>
<proteinExistence type="predicted"/>
<keyword evidence="4" id="KW-1185">Reference proteome</keyword>
<keyword evidence="2" id="KW-0472">Membrane</keyword>
<evidence type="ECO:0000256" key="2">
    <source>
        <dbReference type="SAM" id="Phobius"/>
    </source>
</evidence>
<feature type="region of interest" description="Disordered" evidence="1">
    <location>
        <begin position="1"/>
        <end position="59"/>
    </location>
</feature>
<comment type="caution">
    <text evidence="3">The sequence shown here is derived from an EMBL/GenBank/DDBJ whole genome shotgun (WGS) entry which is preliminary data.</text>
</comment>
<name>A0A430HZI5_9CORY</name>
<evidence type="ECO:0000313" key="3">
    <source>
        <dbReference type="EMBL" id="RSZ64331.1"/>
    </source>
</evidence>
<feature type="transmembrane region" description="Helical" evidence="2">
    <location>
        <begin position="78"/>
        <end position="101"/>
    </location>
</feature>
<dbReference type="OrthoDB" id="4428209at2"/>
<reference evidence="3 4" key="1">
    <citation type="submission" date="2018-12" db="EMBL/GenBank/DDBJ databases">
        <title>YIM 101343 draft genome.</title>
        <authorList>
            <person name="Chen X."/>
        </authorList>
    </citation>
    <scope>NUCLEOTIDE SEQUENCE [LARGE SCALE GENOMIC DNA]</scope>
    <source>
        <strain evidence="3 4">YIM 101343</strain>
    </source>
</reference>
<organism evidence="3 4">
    <name type="scientific">Corynebacterium hylobatis</name>
    <dbReference type="NCBI Taxonomy" id="1859290"/>
    <lineage>
        <taxon>Bacteria</taxon>
        <taxon>Bacillati</taxon>
        <taxon>Actinomycetota</taxon>
        <taxon>Actinomycetes</taxon>
        <taxon>Mycobacteriales</taxon>
        <taxon>Corynebacteriaceae</taxon>
        <taxon>Corynebacterium</taxon>
    </lineage>
</organism>
<gene>
    <name evidence="3" type="ORF">EAH68_04865</name>
</gene>
<evidence type="ECO:0000256" key="1">
    <source>
        <dbReference type="SAM" id="MobiDB-lite"/>
    </source>
</evidence>
<dbReference type="RefSeq" id="WP_126120202.1">
    <property type="nucleotide sequence ID" value="NZ_RXHJ01000005.1"/>
</dbReference>
<protein>
    <submittedName>
        <fullName evidence="3">Uncharacterized protein</fullName>
    </submittedName>
</protein>
<sequence>MTPRNPSNGNDETRYLGPVGGPGDSGGSGVERPRQYFPGEHDPDYRYEEPRHEAPQYQPPAHQQLYQEPPVKKQSGGALPMLLGILFGLTLLAAVAFFFLWRNAAAEADREPPAPVTVTSTVSQTLTETVTQEAPALPTQIPTELPSDILPSEVPEFDVDGLLDRFFGDSEPAPAQ</sequence>